<organism evidence="3 4">
    <name type="scientific">Candidatus Scybalomonas excrementavium</name>
    <dbReference type="NCBI Taxonomy" id="2840943"/>
    <lineage>
        <taxon>Bacteria</taxon>
        <taxon>Bacillati</taxon>
        <taxon>Bacillota</taxon>
        <taxon>Clostridia</taxon>
        <taxon>Lachnospirales</taxon>
        <taxon>Lachnospiraceae</taxon>
        <taxon>Lachnospiraceae incertae sedis</taxon>
        <taxon>Candidatus Scybalomonas</taxon>
    </lineage>
</organism>
<dbReference type="InterPro" id="IPR055346">
    <property type="entry name" value="Fe-S_cluster_assembly_SufBD"/>
</dbReference>
<comment type="similarity">
    <text evidence="1">Belongs to the iron-sulfur cluster assembly SufBD family.</text>
</comment>
<dbReference type="InterPro" id="IPR000825">
    <property type="entry name" value="SUF_FeS_clus_asmbl_SufBD_core"/>
</dbReference>
<evidence type="ECO:0000313" key="3">
    <source>
        <dbReference type="EMBL" id="MBO8462389.1"/>
    </source>
</evidence>
<proteinExistence type="inferred from homology"/>
<comment type="caution">
    <text evidence="3">The sequence shown here is derived from an EMBL/GenBank/DDBJ whole genome shotgun (WGS) entry which is preliminary data.</text>
</comment>
<evidence type="ECO:0000259" key="2">
    <source>
        <dbReference type="Pfam" id="PF01458"/>
    </source>
</evidence>
<dbReference type="GO" id="GO:0016226">
    <property type="term" value="P:iron-sulfur cluster assembly"/>
    <property type="evidence" value="ECO:0007669"/>
    <property type="project" value="InterPro"/>
</dbReference>
<evidence type="ECO:0000256" key="1">
    <source>
        <dbReference type="ARBA" id="ARBA00043967"/>
    </source>
</evidence>
<gene>
    <name evidence="3" type="ORF">IAC13_00480</name>
</gene>
<dbReference type="InterPro" id="IPR037284">
    <property type="entry name" value="SUF_FeS_clus_asmbl_SufBD_sf"/>
</dbReference>
<accession>A0A9D9HXR2</accession>
<dbReference type="EMBL" id="JADIML010000016">
    <property type="protein sequence ID" value="MBO8462389.1"/>
    <property type="molecule type" value="Genomic_DNA"/>
</dbReference>
<dbReference type="SUPFAM" id="SSF101960">
    <property type="entry name" value="Stabilizer of iron transporter SufD"/>
    <property type="match status" value="1"/>
</dbReference>
<dbReference type="PANTHER" id="PTHR30508:SF1">
    <property type="entry name" value="UPF0051 PROTEIN ABCI8, CHLOROPLASTIC-RELATED"/>
    <property type="match status" value="1"/>
</dbReference>
<sequence>MENIREMTVNQLPAPTWNWLHMNESKLKLDTKTADLAIKKQVPSVGIQCYEDCNHLLKECSTGMGEEIQSLMEQTKTKVLHLETEEGVMVQEPVLLHFDYGKETAYHDIEIVAKANSSLTVIMTYTGIKNEARQEKSYSGVRTKLKAEEKARINLIQVQLLDSSHIHFNDIGGICQEEGQIDLLQLELGSKELYSGCRIELTGKESEFHSHVGYLGRQEQRFDMNYIVNHYGKKTKSGLKVDGVLDDRASKIFRGTIDFKQGASGSQGEEQEDVLLLGDDIVNQTIPLILCAEEDVQGNHGATIGQIDDEVLFYLCSRGMTKEEAQAMIVQARIDTLCSKIPNEQVVTMIDTFRQEA</sequence>
<dbReference type="AlphaFoldDB" id="A0A9D9HXR2"/>
<feature type="domain" description="SUF system FeS cluster assembly SufBD core" evidence="2">
    <location>
        <begin position="103"/>
        <end position="332"/>
    </location>
</feature>
<protein>
    <submittedName>
        <fullName evidence="3">SufD family Fe-S cluster assembly protein</fullName>
    </submittedName>
</protein>
<reference evidence="3" key="1">
    <citation type="submission" date="2020-10" db="EMBL/GenBank/DDBJ databases">
        <authorList>
            <person name="Gilroy R."/>
        </authorList>
    </citation>
    <scope>NUCLEOTIDE SEQUENCE</scope>
    <source>
        <strain evidence="3">E3-2379</strain>
    </source>
</reference>
<name>A0A9D9HXR2_9FIRM</name>
<dbReference type="PANTHER" id="PTHR30508">
    <property type="entry name" value="FES CLUSTER ASSEMBLY PROTEIN SUF"/>
    <property type="match status" value="1"/>
</dbReference>
<reference evidence="3" key="2">
    <citation type="journal article" date="2021" name="PeerJ">
        <title>Extensive microbial diversity within the chicken gut microbiome revealed by metagenomics and culture.</title>
        <authorList>
            <person name="Gilroy R."/>
            <person name="Ravi A."/>
            <person name="Getino M."/>
            <person name="Pursley I."/>
            <person name="Horton D.L."/>
            <person name="Alikhan N.F."/>
            <person name="Baker D."/>
            <person name="Gharbi K."/>
            <person name="Hall N."/>
            <person name="Watson M."/>
            <person name="Adriaenssens E.M."/>
            <person name="Foster-Nyarko E."/>
            <person name="Jarju S."/>
            <person name="Secka A."/>
            <person name="Antonio M."/>
            <person name="Oren A."/>
            <person name="Chaudhuri R.R."/>
            <person name="La Ragione R."/>
            <person name="Hildebrand F."/>
            <person name="Pallen M.J."/>
        </authorList>
    </citation>
    <scope>NUCLEOTIDE SEQUENCE</scope>
    <source>
        <strain evidence="3">E3-2379</strain>
    </source>
</reference>
<dbReference type="Proteomes" id="UP000823618">
    <property type="component" value="Unassembled WGS sequence"/>
</dbReference>
<evidence type="ECO:0000313" key="4">
    <source>
        <dbReference type="Proteomes" id="UP000823618"/>
    </source>
</evidence>
<dbReference type="Pfam" id="PF01458">
    <property type="entry name" value="SUFBD_core"/>
    <property type="match status" value="1"/>
</dbReference>